<dbReference type="RefSeq" id="WP_254159553.1">
    <property type="nucleotide sequence ID" value="NZ_CP100355.1"/>
</dbReference>
<reference evidence="4" key="1">
    <citation type="submission" date="2022-06" db="EMBL/GenBank/DDBJ databases">
        <title>Diverse halophilic archaea isolated from saline environments.</title>
        <authorList>
            <person name="Cui H.-L."/>
        </authorList>
    </citation>
    <scope>NUCLEOTIDE SEQUENCE</scope>
    <source>
        <strain evidence="4">WLHS1</strain>
    </source>
</reference>
<name>A0A9E7SY94_9EURY</name>
<feature type="transmembrane region" description="Helical" evidence="2">
    <location>
        <begin position="113"/>
        <end position="133"/>
    </location>
</feature>
<dbReference type="PIRSF" id="PIRSF018671">
    <property type="entry name" value="UCP018671"/>
    <property type="match status" value="1"/>
</dbReference>
<feature type="domain" description="DUF1616" evidence="3">
    <location>
        <begin position="26"/>
        <end position="351"/>
    </location>
</feature>
<dbReference type="EMBL" id="CP100355">
    <property type="protein sequence ID" value="UTF54838.1"/>
    <property type="molecule type" value="Genomic_DNA"/>
</dbReference>
<organism evidence="4 5">
    <name type="scientific">Natronosalvus rutilus</name>
    <dbReference type="NCBI Taxonomy" id="2953753"/>
    <lineage>
        <taxon>Archaea</taxon>
        <taxon>Methanobacteriati</taxon>
        <taxon>Methanobacteriota</taxon>
        <taxon>Stenosarchaea group</taxon>
        <taxon>Halobacteria</taxon>
        <taxon>Halobacteriales</taxon>
        <taxon>Natrialbaceae</taxon>
        <taxon>Natronosalvus</taxon>
    </lineage>
</organism>
<dbReference type="AlphaFoldDB" id="A0A9E7SY94"/>
<keyword evidence="2" id="KW-0472">Membrane</keyword>
<dbReference type="InterPro" id="IPR011674">
    <property type="entry name" value="DUF1616"/>
</dbReference>
<evidence type="ECO:0000259" key="3">
    <source>
        <dbReference type="Pfam" id="PF07760"/>
    </source>
</evidence>
<gene>
    <name evidence="4" type="ORF">NGM29_06125</name>
</gene>
<dbReference type="Proteomes" id="UP001056855">
    <property type="component" value="Chromosome"/>
</dbReference>
<feature type="transmembrane region" description="Helical" evidence="2">
    <location>
        <begin position="20"/>
        <end position="38"/>
    </location>
</feature>
<feature type="transmembrane region" description="Helical" evidence="2">
    <location>
        <begin position="140"/>
        <end position="160"/>
    </location>
</feature>
<evidence type="ECO:0000313" key="4">
    <source>
        <dbReference type="EMBL" id="UTF54838.1"/>
    </source>
</evidence>
<feature type="transmembrane region" description="Helical" evidence="2">
    <location>
        <begin position="50"/>
        <end position="68"/>
    </location>
</feature>
<evidence type="ECO:0000256" key="2">
    <source>
        <dbReference type="SAM" id="Phobius"/>
    </source>
</evidence>
<feature type="transmembrane region" description="Helical" evidence="2">
    <location>
        <begin position="196"/>
        <end position="218"/>
    </location>
</feature>
<evidence type="ECO:0000256" key="1">
    <source>
        <dbReference type="SAM" id="MobiDB-lite"/>
    </source>
</evidence>
<proteinExistence type="predicted"/>
<dbReference type="InterPro" id="IPR014495">
    <property type="entry name" value="UCP018671"/>
</dbReference>
<evidence type="ECO:0000313" key="5">
    <source>
        <dbReference type="Proteomes" id="UP001056855"/>
    </source>
</evidence>
<dbReference type="GeneID" id="73289605"/>
<keyword evidence="5" id="KW-1185">Reference proteome</keyword>
<dbReference type="KEGG" id="sawl:NGM29_06125"/>
<dbReference type="Pfam" id="PF07760">
    <property type="entry name" value="DUF1616"/>
    <property type="match status" value="1"/>
</dbReference>
<accession>A0A9E7SY94</accession>
<feature type="region of interest" description="Disordered" evidence="1">
    <location>
        <begin position="74"/>
        <end position="95"/>
    </location>
</feature>
<keyword evidence="2" id="KW-0812">Transmembrane</keyword>
<keyword evidence="2" id="KW-1133">Transmembrane helix</keyword>
<sequence length="359" mass="39381">MDARRSLWLLLPKQIRHLPADLAAMLVVTVLVNVAVFTPGLRETPLRVPLGLAFVLFVPGYVFIAALFPEAGESPTDSDAATEPGHDSEAQTESPSLGVVDTVRDGIDGIERIALSFGLSIAIVPLIGLVLNFTPWGIRLAPIMVAVTGFVLISTAVGAVRRWQLPAEERFAVPYRAWYQAGRTELLEPETRIDGALNVVLVLSILLAVGSVGFAVLVPPDGERFSAIYLLTEDDDGELVADDYPTELVEGESGELVFGVDNDEHRTVEYTVVVVEQRVETQGNETVVTEQRELSRHHQELAHNDSWHQPYELQPTMVGEDIRVVWLLFPDEAPTEPSMNDTEYTVHLWVDVAEADSGA</sequence>
<protein>
    <submittedName>
        <fullName evidence="4">DUF1616 domain-containing protein</fullName>
    </submittedName>
</protein>